<dbReference type="Gene3D" id="3.40.50.150">
    <property type="entry name" value="Vaccinia Virus protein VP39"/>
    <property type="match status" value="1"/>
</dbReference>
<evidence type="ECO:0000313" key="1">
    <source>
        <dbReference type="EMBL" id="KKM06933.1"/>
    </source>
</evidence>
<dbReference type="PANTHER" id="PTHR42912">
    <property type="entry name" value="METHYLTRANSFERASE"/>
    <property type="match status" value="1"/>
</dbReference>
<name>A0A0F9K6Y3_9ZZZZ</name>
<comment type="caution">
    <text evidence="1">The sequence shown here is derived from an EMBL/GenBank/DDBJ whole genome shotgun (WGS) entry which is preliminary data.</text>
</comment>
<dbReference type="EMBL" id="LAZR01015885">
    <property type="protein sequence ID" value="KKM06933.1"/>
    <property type="molecule type" value="Genomic_DNA"/>
</dbReference>
<protein>
    <submittedName>
        <fullName evidence="1">Uncharacterized protein</fullName>
    </submittedName>
</protein>
<dbReference type="GO" id="GO:0008757">
    <property type="term" value="F:S-adenosylmethionine-dependent methyltransferase activity"/>
    <property type="evidence" value="ECO:0007669"/>
    <property type="project" value="InterPro"/>
</dbReference>
<dbReference type="PANTHER" id="PTHR42912:SF93">
    <property type="entry name" value="N6-ADENOSINE-METHYLTRANSFERASE TMT1A"/>
    <property type="match status" value="1"/>
</dbReference>
<gene>
    <name evidence="1" type="ORF">LCGC14_1739000</name>
</gene>
<dbReference type="InterPro" id="IPR050508">
    <property type="entry name" value="Methyltransf_Superfamily"/>
</dbReference>
<proteinExistence type="predicted"/>
<reference evidence="1" key="1">
    <citation type="journal article" date="2015" name="Nature">
        <title>Complex archaea that bridge the gap between prokaryotes and eukaryotes.</title>
        <authorList>
            <person name="Spang A."/>
            <person name="Saw J.H."/>
            <person name="Jorgensen S.L."/>
            <person name="Zaremba-Niedzwiedzka K."/>
            <person name="Martijn J."/>
            <person name="Lind A.E."/>
            <person name="van Eijk R."/>
            <person name="Schleper C."/>
            <person name="Guy L."/>
            <person name="Ettema T.J."/>
        </authorList>
    </citation>
    <scope>NUCLEOTIDE SEQUENCE</scope>
</reference>
<organism evidence="1">
    <name type="scientific">marine sediment metagenome</name>
    <dbReference type="NCBI Taxonomy" id="412755"/>
    <lineage>
        <taxon>unclassified sequences</taxon>
        <taxon>metagenomes</taxon>
        <taxon>ecological metagenomes</taxon>
    </lineage>
</organism>
<accession>A0A0F9K6Y3</accession>
<sequence>MKDYKNFDRHLNKLAGDIYEQVPDAGHAEWAKTAVARLATIPDNLHSVLDVGCGIGFMESFFRDILGMAWTGVTLGEDFVKAREAGVKNIYKNDMTFLPFEDASFDLIFARHVLEHSPFPLLSLMEWRRVCKNGYLLLVMPSPEFWGWKGKNHYSVMEREQLEWILARAGWDIIHHRIMDTRDESFLQYMKGNWREWAEEPEEIRPSQDVEYQLLCQMVDEITE</sequence>
<dbReference type="SUPFAM" id="SSF53335">
    <property type="entry name" value="S-adenosyl-L-methionine-dependent methyltransferases"/>
    <property type="match status" value="1"/>
</dbReference>
<dbReference type="AlphaFoldDB" id="A0A0F9K6Y3"/>
<dbReference type="InterPro" id="IPR029063">
    <property type="entry name" value="SAM-dependent_MTases_sf"/>
</dbReference>
<dbReference type="CDD" id="cd02440">
    <property type="entry name" value="AdoMet_MTases"/>
    <property type="match status" value="1"/>
</dbReference>
<dbReference type="Pfam" id="PF13489">
    <property type="entry name" value="Methyltransf_23"/>
    <property type="match status" value="1"/>
</dbReference>